<keyword evidence="2" id="KW-0812">Transmembrane</keyword>
<feature type="transmembrane region" description="Helical" evidence="2">
    <location>
        <begin position="35"/>
        <end position="57"/>
    </location>
</feature>
<keyword evidence="4" id="KW-1185">Reference proteome</keyword>
<proteinExistence type="predicted"/>
<organism evidence="3 4">
    <name type="scientific">Ascobolus immersus RN42</name>
    <dbReference type="NCBI Taxonomy" id="1160509"/>
    <lineage>
        <taxon>Eukaryota</taxon>
        <taxon>Fungi</taxon>
        <taxon>Dikarya</taxon>
        <taxon>Ascomycota</taxon>
        <taxon>Pezizomycotina</taxon>
        <taxon>Pezizomycetes</taxon>
        <taxon>Pezizales</taxon>
        <taxon>Ascobolaceae</taxon>
        <taxon>Ascobolus</taxon>
    </lineage>
</organism>
<gene>
    <name evidence="3" type="ORF">BJ508DRAFT_378119</name>
</gene>
<keyword evidence="2" id="KW-1133">Transmembrane helix</keyword>
<evidence type="ECO:0000313" key="4">
    <source>
        <dbReference type="Proteomes" id="UP000275078"/>
    </source>
</evidence>
<keyword evidence="2" id="KW-0472">Membrane</keyword>
<evidence type="ECO:0000256" key="1">
    <source>
        <dbReference type="SAM" id="MobiDB-lite"/>
    </source>
</evidence>
<reference evidence="3 4" key="1">
    <citation type="journal article" date="2018" name="Nat. Ecol. Evol.">
        <title>Pezizomycetes genomes reveal the molecular basis of ectomycorrhizal truffle lifestyle.</title>
        <authorList>
            <person name="Murat C."/>
            <person name="Payen T."/>
            <person name="Noel B."/>
            <person name="Kuo A."/>
            <person name="Morin E."/>
            <person name="Chen J."/>
            <person name="Kohler A."/>
            <person name="Krizsan K."/>
            <person name="Balestrini R."/>
            <person name="Da Silva C."/>
            <person name="Montanini B."/>
            <person name="Hainaut M."/>
            <person name="Levati E."/>
            <person name="Barry K.W."/>
            <person name="Belfiori B."/>
            <person name="Cichocki N."/>
            <person name="Clum A."/>
            <person name="Dockter R.B."/>
            <person name="Fauchery L."/>
            <person name="Guy J."/>
            <person name="Iotti M."/>
            <person name="Le Tacon F."/>
            <person name="Lindquist E.A."/>
            <person name="Lipzen A."/>
            <person name="Malagnac F."/>
            <person name="Mello A."/>
            <person name="Molinier V."/>
            <person name="Miyauchi S."/>
            <person name="Poulain J."/>
            <person name="Riccioni C."/>
            <person name="Rubini A."/>
            <person name="Sitrit Y."/>
            <person name="Splivallo R."/>
            <person name="Traeger S."/>
            <person name="Wang M."/>
            <person name="Zifcakova L."/>
            <person name="Wipf D."/>
            <person name="Zambonelli A."/>
            <person name="Paolocci F."/>
            <person name="Nowrousian M."/>
            <person name="Ottonello S."/>
            <person name="Baldrian P."/>
            <person name="Spatafora J.W."/>
            <person name="Henrissat B."/>
            <person name="Nagy L.G."/>
            <person name="Aury J.M."/>
            <person name="Wincker P."/>
            <person name="Grigoriev I.V."/>
            <person name="Bonfante P."/>
            <person name="Martin F.M."/>
        </authorList>
    </citation>
    <scope>NUCLEOTIDE SEQUENCE [LARGE SCALE GENOMIC DNA]</scope>
    <source>
        <strain evidence="3 4">RN42</strain>
    </source>
</reference>
<dbReference type="Proteomes" id="UP000275078">
    <property type="component" value="Unassembled WGS sequence"/>
</dbReference>
<feature type="region of interest" description="Disordered" evidence="1">
    <location>
        <begin position="111"/>
        <end position="142"/>
    </location>
</feature>
<protein>
    <submittedName>
        <fullName evidence="3">Uncharacterized protein</fullName>
    </submittedName>
</protein>
<name>A0A3N4I3W9_ASCIM</name>
<dbReference type="EMBL" id="ML119707">
    <property type="protein sequence ID" value="RPA78780.1"/>
    <property type="molecule type" value="Genomic_DNA"/>
</dbReference>
<evidence type="ECO:0000256" key="2">
    <source>
        <dbReference type="SAM" id="Phobius"/>
    </source>
</evidence>
<dbReference type="AlphaFoldDB" id="A0A3N4I3W9"/>
<feature type="compositionally biased region" description="Basic and acidic residues" evidence="1">
    <location>
        <begin position="122"/>
        <end position="136"/>
    </location>
</feature>
<feature type="transmembrane region" description="Helical" evidence="2">
    <location>
        <begin position="6"/>
        <end position="28"/>
    </location>
</feature>
<sequence length="142" mass="15469">MFFLAPLAFIPVILAMIVGTISTIFLTVGGLISAFLLAIFAPFAGLVTLIVGTFVAIGSLTFAVFASIIGVIGTVWAGLRMLSQAISIARFIWNVANRLVSILFAKADRKDDRFQGPGRPEQVQDRHYKHTGTSEKVKKKTW</sequence>
<feature type="transmembrane region" description="Helical" evidence="2">
    <location>
        <begin position="63"/>
        <end position="82"/>
    </location>
</feature>
<evidence type="ECO:0000313" key="3">
    <source>
        <dbReference type="EMBL" id="RPA78780.1"/>
    </source>
</evidence>
<accession>A0A3N4I3W9</accession>